<feature type="compositionally biased region" description="Basic and acidic residues" evidence="1">
    <location>
        <begin position="48"/>
        <end position="62"/>
    </location>
</feature>
<protein>
    <recommendedName>
        <fullName evidence="4">Lipoprotein</fullName>
    </recommendedName>
</protein>
<feature type="compositionally biased region" description="Low complexity" evidence="1">
    <location>
        <begin position="23"/>
        <end position="42"/>
    </location>
</feature>
<accession>A0A074K4J6</accession>
<organism evidence="2 3">
    <name type="scientific">Thioclava pacifica DSM 10166</name>
    <dbReference type="NCBI Taxonomy" id="1353537"/>
    <lineage>
        <taxon>Bacteria</taxon>
        <taxon>Pseudomonadati</taxon>
        <taxon>Pseudomonadota</taxon>
        <taxon>Alphaproteobacteria</taxon>
        <taxon>Rhodobacterales</taxon>
        <taxon>Paracoccaceae</taxon>
        <taxon>Thioclava</taxon>
    </lineage>
</organism>
<evidence type="ECO:0000313" key="2">
    <source>
        <dbReference type="EMBL" id="KEO56507.1"/>
    </source>
</evidence>
<evidence type="ECO:0000313" key="3">
    <source>
        <dbReference type="Proteomes" id="UP000027432"/>
    </source>
</evidence>
<comment type="caution">
    <text evidence="2">The sequence shown here is derived from an EMBL/GenBank/DDBJ whole genome shotgun (WGS) entry which is preliminary data.</text>
</comment>
<dbReference type="PROSITE" id="PS51257">
    <property type="entry name" value="PROKAR_LIPOPROTEIN"/>
    <property type="match status" value="1"/>
</dbReference>
<dbReference type="EMBL" id="AUND01000001">
    <property type="protein sequence ID" value="KEO56507.1"/>
    <property type="molecule type" value="Genomic_DNA"/>
</dbReference>
<dbReference type="RefSeq" id="WP_038073040.1">
    <property type="nucleotide sequence ID" value="NZ_AUND01000001.1"/>
</dbReference>
<reference evidence="2 3" key="1">
    <citation type="submission" date="2013-07" db="EMBL/GenBank/DDBJ databases">
        <title>Thioclava pacifica DSM 10166 Genome Sequencing.</title>
        <authorList>
            <person name="Lai Q."/>
            <person name="Shao Z."/>
        </authorList>
    </citation>
    <scope>NUCLEOTIDE SEQUENCE [LARGE SCALE GENOMIC DNA]</scope>
    <source>
        <strain evidence="2 3">DSM 10166</strain>
    </source>
</reference>
<sequence>MKNLLIILGVTGLLAGCDMMQPAASDAPDEAAMAASSEAADATSGTHEQTESHDRDQASNPN</sequence>
<dbReference type="STRING" id="1353537.TP2_02980"/>
<feature type="region of interest" description="Disordered" evidence="1">
    <location>
        <begin position="23"/>
        <end position="62"/>
    </location>
</feature>
<keyword evidence="3" id="KW-1185">Reference proteome</keyword>
<proteinExistence type="predicted"/>
<gene>
    <name evidence="2" type="ORF">TP2_02980</name>
</gene>
<dbReference type="AlphaFoldDB" id="A0A074K4J6"/>
<dbReference type="Proteomes" id="UP000027432">
    <property type="component" value="Unassembled WGS sequence"/>
</dbReference>
<name>A0A074K4J6_9RHOB</name>
<evidence type="ECO:0000256" key="1">
    <source>
        <dbReference type="SAM" id="MobiDB-lite"/>
    </source>
</evidence>
<evidence type="ECO:0008006" key="4">
    <source>
        <dbReference type="Google" id="ProtNLM"/>
    </source>
</evidence>